<reference evidence="1 2" key="1">
    <citation type="journal article" date="2016" name="Nat. Commun.">
        <title>Thousands of microbial genomes shed light on interconnected biogeochemical processes in an aquifer system.</title>
        <authorList>
            <person name="Anantharaman K."/>
            <person name="Brown C.T."/>
            <person name="Hug L.A."/>
            <person name="Sharon I."/>
            <person name="Castelle C.J."/>
            <person name="Probst A.J."/>
            <person name="Thomas B.C."/>
            <person name="Singh A."/>
            <person name="Wilkins M.J."/>
            <person name="Karaoz U."/>
            <person name="Brodie E.L."/>
            <person name="Williams K.H."/>
            <person name="Hubbard S.S."/>
            <person name="Banfield J.F."/>
        </authorList>
    </citation>
    <scope>NUCLEOTIDE SEQUENCE [LARGE SCALE GENOMIC DNA]</scope>
</reference>
<comment type="caution">
    <text evidence="1">The sequence shown here is derived from an EMBL/GenBank/DDBJ whole genome shotgun (WGS) entry which is preliminary data.</text>
</comment>
<sequence>MKGQILGPAEEHELFVPGGQNLQAIQRELLLSSTYGVVGAPVEEKYLAFIDHGGHVVAYRVSWVDYLGLRRFVRVLVLRIKIAQFTPSTIRRLPMFDLDAAPDFFTEMF</sequence>
<dbReference type="EMBL" id="MFAM01000053">
    <property type="protein sequence ID" value="OGD78269.1"/>
    <property type="molecule type" value="Genomic_DNA"/>
</dbReference>
<evidence type="ECO:0000313" key="2">
    <source>
        <dbReference type="Proteomes" id="UP000176682"/>
    </source>
</evidence>
<protein>
    <submittedName>
        <fullName evidence="1">Uncharacterized protein</fullName>
    </submittedName>
</protein>
<dbReference type="AlphaFoldDB" id="A0A1F5FF61"/>
<gene>
    <name evidence="1" type="ORF">A2368_00745</name>
</gene>
<accession>A0A1F5FF61</accession>
<name>A0A1F5FF61_9BACT</name>
<evidence type="ECO:0000313" key="1">
    <source>
        <dbReference type="EMBL" id="OGD78269.1"/>
    </source>
</evidence>
<organism evidence="1 2">
    <name type="scientific">Candidatus Collierbacteria bacterium RIFOXYB1_FULL_49_13</name>
    <dbReference type="NCBI Taxonomy" id="1817728"/>
    <lineage>
        <taxon>Bacteria</taxon>
        <taxon>Candidatus Collieribacteriota</taxon>
    </lineage>
</organism>
<proteinExistence type="predicted"/>
<dbReference type="Proteomes" id="UP000176682">
    <property type="component" value="Unassembled WGS sequence"/>
</dbReference>